<dbReference type="InterPro" id="IPR037138">
    <property type="entry name" value="His_deacetylse_dom_sf"/>
</dbReference>
<dbReference type="InterPro" id="IPR000286">
    <property type="entry name" value="HDACs"/>
</dbReference>
<dbReference type="EMBL" id="FNRM01000007">
    <property type="protein sequence ID" value="SEA84874.1"/>
    <property type="molecule type" value="Genomic_DNA"/>
</dbReference>
<comment type="similarity">
    <text evidence="1">Belongs to the histone deacetylase family.</text>
</comment>
<protein>
    <submittedName>
        <fullName evidence="3">Acetoin utilization deacetylase AcuC</fullName>
    </submittedName>
</protein>
<organism evidence="3 4">
    <name type="scientific">Alkalimonas amylolytica</name>
    <dbReference type="NCBI Taxonomy" id="152573"/>
    <lineage>
        <taxon>Bacteria</taxon>
        <taxon>Pseudomonadati</taxon>
        <taxon>Pseudomonadota</taxon>
        <taxon>Gammaproteobacteria</taxon>
        <taxon>Alkalimonas</taxon>
    </lineage>
</organism>
<dbReference type="Pfam" id="PF00850">
    <property type="entry name" value="Hist_deacetyl"/>
    <property type="match status" value="1"/>
</dbReference>
<evidence type="ECO:0000313" key="4">
    <source>
        <dbReference type="Proteomes" id="UP000198773"/>
    </source>
</evidence>
<dbReference type="GO" id="GO:0040029">
    <property type="term" value="P:epigenetic regulation of gene expression"/>
    <property type="evidence" value="ECO:0007669"/>
    <property type="project" value="TreeGrafter"/>
</dbReference>
<dbReference type="InterPro" id="IPR023801">
    <property type="entry name" value="His_deacetylse_dom"/>
</dbReference>
<reference evidence="3 4" key="1">
    <citation type="submission" date="2016-10" db="EMBL/GenBank/DDBJ databases">
        <authorList>
            <person name="de Groot N.N."/>
        </authorList>
    </citation>
    <scope>NUCLEOTIDE SEQUENCE [LARGE SCALE GENOMIC DNA]</scope>
    <source>
        <strain evidence="3 4">CGMCC 1.3430</strain>
    </source>
</reference>
<evidence type="ECO:0000256" key="1">
    <source>
        <dbReference type="ARBA" id="ARBA00005947"/>
    </source>
</evidence>
<evidence type="ECO:0000313" key="3">
    <source>
        <dbReference type="EMBL" id="SEA84874.1"/>
    </source>
</evidence>
<dbReference type="AlphaFoldDB" id="A0A1H4EIG8"/>
<evidence type="ECO:0000259" key="2">
    <source>
        <dbReference type="Pfam" id="PF00850"/>
    </source>
</evidence>
<feature type="domain" description="Histone deacetylase" evidence="2">
    <location>
        <begin position="20"/>
        <end position="304"/>
    </location>
</feature>
<dbReference type="InterPro" id="IPR023696">
    <property type="entry name" value="Ureohydrolase_dom_sf"/>
</dbReference>
<name>A0A1H4EIG8_ALKAM</name>
<dbReference type="Gene3D" id="3.40.800.20">
    <property type="entry name" value="Histone deacetylase domain"/>
    <property type="match status" value="1"/>
</dbReference>
<dbReference type="GO" id="GO:0004407">
    <property type="term" value="F:histone deacetylase activity"/>
    <property type="evidence" value="ECO:0007669"/>
    <property type="project" value="TreeGrafter"/>
</dbReference>
<keyword evidence="4" id="KW-1185">Reference proteome</keyword>
<dbReference type="PANTHER" id="PTHR10625">
    <property type="entry name" value="HISTONE DEACETYLASE HDAC1-RELATED"/>
    <property type="match status" value="1"/>
</dbReference>
<accession>A0A1H4EIG8</accession>
<gene>
    <name evidence="3" type="ORF">SAMN04488051_10760</name>
</gene>
<dbReference type="SUPFAM" id="SSF52768">
    <property type="entry name" value="Arginase/deacetylase"/>
    <property type="match status" value="1"/>
</dbReference>
<dbReference type="OrthoDB" id="9808367at2"/>
<dbReference type="CDD" id="cd11599">
    <property type="entry name" value="HDAC_classII_2"/>
    <property type="match status" value="1"/>
</dbReference>
<dbReference type="RefSeq" id="WP_091343891.1">
    <property type="nucleotide sequence ID" value="NZ_FNRM01000007.1"/>
</dbReference>
<dbReference type="PRINTS" id="PR01270">
    <property type="entry name" value="HDASUPER"/>
</dbReference>
<dbReference type="STRING" id="152573.SAMN04488051_10760"/>
<proteinExistence type="inferred from homology"/>
<dbReference type="PANTHER" id="PTHR10625:SF10">
    <property type="entry name" value="HISTONE DEACETYLASE HDAC1"/>
    <property type="match status" value="1"/>
</dbReference>
<dbReference type="Proteomes" id="UP000198773">
    <property type="component" value="Unassembled WGS sequence"/>
</dbReference>
<sequence length="305" mass="33762">MPLTLFSHARCALHNPDPEHPEQPARLHAINDQLVRSGLEYVIKQADARPAEVTDLYRAHSKLYIDELFAKAPTEGQIWLDPDTPMTPKSLPAALLAAGSGIQAVDEVMQADNQQAFCAIRPPGHHATADQAMGFCLLNNIAIAASYALDRYQLERVAIVDFDVHHGNGTEAIFRHDERVLFCSSYQQALYPNSGDDSSTDRILNLPLPAGCKGEQWRKAVQQRWFAALDAFAPQLIFISAGFDGHAEDEMSQFLLKEDDYAWLTGELKQLASRHCHGRMVSMLEGGYDLSSLGRSVVAHVKAML</sequence>